<evidence type="ECO:0000256" key="9">
    <source>
        <dbReference type="RuleBase" id="RU367011"/>
    </source>
</evidence>
<evidence type="ECO:0000256" key="1">
    <source>
        <dbReference type="ARBA" id="ARBA00001947"/>
    </source>
</evidence>
<dbReference type="EC" id="4.2.1.1" evidence="4 9"/>
<comment type="catalytic activity">
    <reaction evidence="8 9">
        <text>hydrogencarbonate + H(+) = CO2 + H2O</text>
        <dbReference type="Rhea" id="RHEA:10748"/>
        <dbReference type="ChEBI" id="CHEBI:15377"/>
        <dbReference type="ChEBI" id="CHEBI:15378"/>
        <dbReference type="ChEBI" id="CHEBI:16526"/>
        <dbReference type="ChEBI" id="CHEBI:17544"/>
        <dbReference type="EC" id="4.2.1.1"/>
    </reaction>
</comment>
<feature type="transmembrane region" description="Helical" evidence="10">
    <location>
        <begin position="276"/>
        <end position="295"/>
    </location>
</feature>
<protein>
    <recommendedName>
        <fullName evidence="4 9">Carbonic anhydrase</fullName>
        <ecNumber evidence="4 9">4.2.1.1</ecNumber>
    </recommendedName>
</protein>
<sequence>MYAVYYHLIFSILFKKANKLYRIKAFLIVILMAVALLANLFLAVWAWDYKVNGNDWVDPDCQDGTKQTPIDIEFASVIEIPSSETSYFKLHFEFEEHEVSVTTGYGVYRFIENFGKLLVMQGSTESMTSEIVNAHFHSPSENHLNGKEYDLEMHIVMEDESEVYSHVVYGVFFQVQGEIENEFLKDVIKAKDSKINFSLEKAFDSLEILEYYQFMGSLTTPPCTENAFWILDPNIRSMTQDQLDFFTEMWAGNSSFALGKGNNRELQGLGSRKVNYYLSFAINLVFAPILIVLAFI</sequence>
<keyword evidence="10" id="KW-0812">Transmembrane</keyword>
<dbReference type="Gene3D" id="3.10.200.10">
    <property type="entry name" value="Alpha carbonic anhydrase"/>
    <property type="match status" value="1"/>
</dbReference>
<evidence type="ECO:0000259" key="11">
    <source>
        <dbReference type="PROSITE" id="PS51144"/>
    </source>
</evidence>
<evidence type="ECO:0000256" key="3">
    <source>
        <dbReference type="ARBA" id="ARBA00010718"/>
    </source>
</evidence>
<evidence type="ECO:0000256" key="5">
    <source>
        <dbReference type="ARBA" id="ARBA00022723"/>
    </source>
</evidence>
<evidence type="ECO:0000256" key="2">
    <source>
        <dbReference type="ARBA" id="ARBA00002904"/>
    </source>
</evidence>
<evidence type="ECO:0000256" key="7">
    <source>
        <dbReference type="ARBA" id="ARBA00023239"/>
    </source>
</evidence>
<comment type="function">
    <text evidence="2 9">Reversible hydration of carbon dioxide.</text>
</comment>
<evidence type="ECO:0000256" key="8">
    <source>
        <dbReference type="ARBA" id="ARBA00048348"/>
    </source>
</evidence>
<dbReference type="EMBL" id="MPUH01000656">
    <property type="protein sequence ID" value="OMJ76033.1"/>
    <property type="molecule type" value="Genomic_DNA"/>
</dbReference>
<feature type="domain" description="Alpha-carbonic anhydrase" evidence="11">
    <location>
        <begin position="45"/>
        <end position="278"/>
    </location>
</feature>
<dbReference type="InterPro" id="IPR001148">
    <property type="entry name" value="CA_dom"/>
</dbReference>
<dbReference type="GO" id="GO:0004089">
    <property type="term" value="F:carbonate dehydratase activity"/>
    <property type="evidence" value="ECO:0007669"/>
    <property type="project" value="UniProtKB-UniRule"/>
</dbReference>
<comment type="caution">
    <text evidence="12">The sequence shown here is derived from an EMBL/GenBank/DDBJ whole genome shotgun (WGS) entry which is preliminary data.</text>
</comment>
<comment type="similarity">
    <text evidence="3 9">Belongs to the alpha-carbonic anhydrase family.</text>
</comment>
<evidence type="ECO:0000256" key="4">
    <source>
        <dbReference type="ARBA" id="ARBA00012925"/>
    </source>
</evidence>
<keyword evidence="10" id="KW-1133">Transmembrane helix</keyword>
<dbReference type="InterPro" id="IPR018338">
    <property type="entry name" value="Carbonic_anhydrase_a-class_CS"/>
</dbReference>
<dbReference type="Proteomes" id="UP000187209">
    <property type="component" value="Unassembled WGS sequence"/>
</dbReference>
<name>A0A1R2BGX7_9CILI</name>
<dbReference type="InterPro" id="IPR041891">
    <property type="entry name" value="Alpha_CA_prokaryot-like"/>
</dbReference>
<keyword evidence="7 9" id="KW-0456">Lyase</keyword>
<organism evidence="12 13">
    <name type="scientific">Stentor coeruleus</name>
    <dbReference type="NCBI Taxonomy" id="5963"/>
    <lineage>
        <taxon>Eukaryota</taxon>
        <taxon>Sar</taxon>
        <taxon>Alveolata</taxon>
        <taxon>Ciliophora</taxon>
        <taxon>Postciliodesmatophora</taxon>
        <taxon>Heterotrichea</taxon>
        <taxon>Heterotrichida</taxon>
        <taxon>Stentoridae</taxon>
        <taxon>Stentor</taxon>
    </lineage>
</organism>
<dbReference type="PANTHER" id="PTHR18952:SF265">
    <property type="entry name" value="CARBONIC ANHYDRASE"/>
    <property type="match status" value="1"/>
</dbReference>
<dbReference type="AlphaFoldDB" id="A0A1R2BGX7"/>
<dbReference type="Pfam" id="PF00194">
    <property type="entry name" value="Carb_anhydrase"/>
    <property type="match status" value="1"/>
</dbReference>
<feature type="transmembrane region" description="Helical" evidence="10">
    <location>
        <begin position="25"/>
        <end position="47"/>
    </location>
</feature>
<keyword evidence="13" id="KW-1185">Reference proteome</keyword>
<reference evidence="12 13" key="1">
    <citation type="submission" date="2016-11" db="EMBL/GenBank/DDBJ databases">
        <title>The macronuclear genome of Stentor coeruleus: a giant cell with tiny introns.</title>
        <authorList>
            <person name="Slabodnick M."/>
            <person name="Ruby J.G."/>
            <person name="Reiff S.B."/>
            <person name="Swart E.C."/>
            <person name="Gosai S."/>
            <person name="Prabakaran S."/>
            <person name="Witkowska E."/>
            <person name="Larue G.E."/>
            <person name="Fisher S."/>
            <person name="Freeman R.M."/>
            <person name="Gunawardena J."/>
            <person name="Chu W."/>
            <person name="Stover N.A."/>
            <person name="Gregory B.D."/>
            <person name="Nowacki M."/>
            <person name="Derisi J."/>
            <person name="Roy S.W."/>
            <person name="Marshall W.F."/>
            <person name="Sood P."/>
        </authorList>
    </citation>
    <scope>NUCLEOTIDE SEQUENCE [LARGE SCALE GENOMIC DNA]</scope>
    <source>
        <strain evidence="12">WM001</strain>
    </source>
</reference>
<dbReference type="PROSITE" id="PS51144">
    <property type="entry name" value="ALPHA_CA_2"/>
    <property type="match status" value="1"/>
</dbReference>
<dbReference type="InterPro" id="IPR023561">
    <property type="entry name" value="Carbonic_anhydrase_a-class"/>
</dbReference>
<dbReference type="OrthoDB" id="429145at2759"/>
<keyword evidence="10" id="KW-0472">Membrane</keyword>
<proteinExistence type="inferred from homology"/>
<evidence type="ECO:0000313" key="12">
    <source>
        <dbReference type="EMBL" id="OMJ76033.1"/>
    </source>
</evidence>
<gene>
    <name evidence="12" type="ORF">SteCoe_24706</name>
</gene>
<dbReference type="CDD" id="cd03124">
    <property type="entry name" value="alpha_CA_prokaryotic_like"/>
    <property type="match status" value="1"/>
</dbReference>
<keyword evidence="5 9" id="KW-0479">Metal-binding</keyword>
<evidence type="ECO:0000256" key="6">
    <source>
        <dbReference type="ARBA" id="ARBA00022833"/>
    </source>
</evidence>
<evidence type="ECO:0000256" key="10">
    <source>
        <dbReference type="SAM" id="Phobius"/>
    </source>
</evidence>
<comment type="cofactor">
    <cofactor evidence="1 9">
        <name>Zn(2+)</name>
        <dbReference type="ChEBI" id="CHEBI:29105"/>
    </cofactor>
</comment>
<keyword evidence="6 9" id="KW-0862">Zinc</keyword>
<dbReference type="GO" id="GO:0008270">
    <property type="term" value="F:zinc ion binding"/>
    <property type="evidence" value="ECO:0007669"/>
    <property type="project" value="UniProtKB-UniRule"/>
</dbReference>
<dbReference type="PROSITE" id="PS00162">
    <property type="entry name" value="ALPHA_CA_1"/>
    <property type="match status" value="1"/>
</dbReference>
<evidence type="ECO:0000313" key="13">
    <source>
        <dbReference type="Proteomes" id="UP000187209"/>
    </source>
</evidence>
<dbReference type="InterPro" id="IPR036398">
    <property type="entry name" value="CA_dom_sf"/>
</dbReference>
<dbReference type="SMART" id="SM01057">
    <property type="entry name" value="Carb_anhydrase"/>
    <property type="match status" value="1"/>
</dbReference>
<dbReference type="SUPFAM" id="SSF51069">
    <property type="entry name" value="Carbonic anhydrase"/>
    <property type="match status" value="1"/>
</dbReference>
<dbReference type="PANTHER" id="PTHR18952">
    <property type="entry name" value="CARBONIC ANHYDRASE"/>
    <property type="match status" value="1"/>
</dbReference>
<accession>A0A1R2BGX7</accession>